<dbReference type="AlphaFoldDB" id="A0A8X6R100"/>
<dbReference type="InterPro" id="IPR036397">
    <property type="entry name" value="RNaseH_sf"/>
</dbReference>
<dbReference type="Gene3D" id="3.30.420.10">
    <property type="entry name" value="Ribonuclease H-like superfamily/Ribonuclease H"/>
    <property type="match status" value="1"/>
</dbReference>
<dbReference type="Proteomes" id="UP000887159">
    <property type="component" value="Unassembled WGS sequence"/>
</dbReference>
<accession>A0A8X6R100</accession>
<reference evidence="1" key="1">
    <citation type="submission" date="2020-08" db="EMBL/GenBank/DDBJ databases">
        <title>Multicomponent nature underlies the extraordinary mechanical properties of spider dragline silk.</title>
        <authorList>
            <person name="Kono N."/>
            <person name="Nakamura H."/>
            <person name="Mori M."/>
            <person name="Yoshida Y."/>
            <person name="Ohtoshi R."/>
            <person name="Malay A.D."/>
            <person name="Moran D.A.P."/>
            <person name="Tomita M."/>
            <person name="Numata K."/>
            <person name="Arakawa K."/>
        </authorList>
    </citation>
    <scope>NUCLEOTIDE SEQUENCE</scope>
</reference>
<evidence type="ECO:0000313" key="1">
    <source>
        <dbReference type="EMBL" id="GFX86351.1"/>
    </source>
</evidence>
<organism evidence="1 2">
    <name type="scientific">Trichonephila clavipes</name>
    <name type="common">Golden silk orbweaver</name>
    <name type="synonym">Nephila clavipes</name>
    <dbReference type="NCBI Taxonomy" id="2585209"/>
    <lineage>
        <taxon>Eukaryota</taxon>
        <taxon>Metazoa</taxon>
        <taxon>Ecdysozoa</taxon>
        <taxon>Arthropoda</taxon>
        <taxon>Chelicerata</taxon>
        <taxon>Arachnida</taxon>
        <taxon>Araneae</taxon>
        <taxon>Araneomorphae</taxon>
        <taxon>Entelegynae</taxon>
        <taxon>Araneoidea</taxon>
        <taxon>Nephilidae</taxon>
        <taxon>Trichonephila</taxon>
    </lineage>
</organism>
<name>A0A8X6R100_TRICX</name>
<proteinExistence type="predicted"/>
<evidence type="ECO:0000313" key="2">
    <source>
        <dbReference type="Proteomes" id="UP000887159"/>
    </source>
</evidence>
<dbReference type="PANTHER" id="PTHR47326:SF1">
    <property type="entry name" value="HTH PSQ-TYPE DOMAIN-CONTAINING PROTEIN"/>
    <property type="match status" value="1"/>
</dbReference>
<sequence>MILAYGATDCNVEPLSPEVVRRKASVRRTPAHTMFARLHQQLCEYGSFQKAAPSVLFTDEASFFERGYFQHHNSHSWAAANPHVTRTRAAQDRFLVNVWAGILGDHLIGPYILPDRLTGPRYRILGTSFARVIRQCTLPLRLVLPCGSSKMEPPHISVFLFGITLDATCGER</sequence>
<comment type="caution">
    <text evidence="1">The sequence shown here is derived from an EMBL/GenBank/DDBJ whole genome shotgun (WGS) entry which is preliminary data.</text>
</comment>
<evidence type="ECO:0008006" key="3">
    <source>
        <dbReference type="Google" id="ProtNLM"/>
    </source>
</evidence>
<dbReference type="GO" id="GO:0003676">
    <property type="term" value="F:nucleic acid binding"/>
    <property type="evidence" value="ECO:0007669"/>
    <property type="project" value="InterPro"/>
</dbReference>
<dbReference type="EMBL" id="BMAU01021004">
    <property type="protein sequence ID" value="GFX86351.1"/>
    <property type="molecule type" value="Genomic_DNA"/>
</dbReference>
<dbReference type="PANTHER" id="PTHR47326">
    <property type="entry name" value="TRANSPOSABLE ELEMENT TC3 TRANSPOSASE-LIKE PROTEIN"/>
    <property type="match status" value="1"/>
</dbReference>
<protein>
    <recommendedName>
        <fullName evidence="3">Transposase</fullName>
    </recommendedName>
</protein>
<gene>
    <name evidence="1" type="primary">AVEN_118672_1</name>
    <name evidence="1" type="ORF">TNCV_2562331</name>
</gene>
<keyword evidence="2" id="KW-1185">Reference proteome</keyword>